<dbReference type="InterPro" id="IPR040072">
    <property type="entry name" value="Methyltransferase_A"/>
</dbReference>
<evidence type="ECO:0000256" key="1">
    <source>
        <dbReference type="ARBA" id="ARBA00004496"/>
    </source>
</evidence>
<sequence>MSKKDICSYNYDELKEEMLVIGEKAFRSKQIYEWLHVKLADDFDEMTNLSKALREKLKKNYEIRKVKMIDHQISKEDPTEKFLFELEDGNMVESVLMKYNYGNSVCISSQAGCRMGCRFCASTIGGLVRSLEPSEMLRQIYHIQKITGERVSNVVVMGTGEPLDNYDNFVKFIHMLSDEHGLNISQRNITASTCGIVPNMRRLAEEGLQITLALSLHGSSQEKRKKLMPVANKYDLSEVLDACDYYFDKTGRRITFEYSLVAGVNDQPDDIRELTTILKGRNCHLNLIPVNPIKERDFKKPDRKNAMEFKNKLEKNGINVTIRRERGSDIDGACGQLRRRHAAKSEGETDENLCND</sequence>
<dbReference type="Gene3D" id="1.10.150.530">
    <property type="match status" value="1"/>
</dbReference>
<gene>
    <name evidence="12 15" type="primary">rlmN</name>
    <name evidence="14" type="synonym">rlmN_1</name>
    <name evidence="14" type="ORF">ERS852408_01260</name>
    <name evidence="15" type="ORF">ERS852423_02330</name>
</gene>
<dbReference type="PROSITE" id="PS51918">
    <property type="entry name" value="RADICAL_SAM"/>
    <property type="match status" value="1"/>
</dbReference>
<dbReference type="InterPro" id="IPR058240">
    <property type="entry name" value="rSAM_sf"/>
</dbReference>
<feature type="binding site" evidence="12">
    <location>
        <position position="120"/>
    </location>
    <ligand>
        <name>[4Fe-4S] cluster</name>
        <dbReference type="ChEBI" id="CHEBI:49883"/>
        <note>4Fe-4S-S-AdoMet</note>
    </ligand>
</feature>
<dbReference type="PANTHER" id="PTHR30544">
    <property type="entry name" value="23S RRNA METHYLTRANSFERASE"/>
    <property type="match status" value="1"/>
</dbReference>
<evidence type="ECO:0000256" key="3">
    <source>
        <dbReference type="ARBA" id="ARBA00022490"/>
    </source>
</evidence>
<evidence type="ECO:0000256" key="2">
    <source>
        <dbReference type="ARBA" id="ARBA00022485"/>
    </source>
</evidence>
<comment type="catalytic activity">
    <reaction evidence="12">
        <text>adenosine(37) in tRNA + 2 reduced [2Fe-2S]-[ferredoxin] + 2 S-adenosyl-L-methionine = 2-methyladenosine(37) in tRNA + 5'-deoxyadenosine + L-methionine + 2 oxidized [2Fe-2S]-[ferredoxin] + S-adenosyl-L-homocysteine</text>
        <dbReference type="Rhea" id="RHEA:43332"/>
        <dbReference type="Rhea" id="RHEA-COMP:10000"/>
        <dbReference type="Rhea" id="RHEA-COMP:10001"/>
        <dbReference type="Rhea" id="RHEA-COMP:10162"/>
        <dbReference type="Rhea" id="RHEA-COMP:10485"/>
        <dbReference type="ChEBI" id="CHEBI:17319"/>
        <dbReference type="ChEBI" id="CHEBI:33737"/>
        <dbReference type="ChEBI" id="CHEBI:33738"/>
        <dbReference type="ChEBI" id="CHEBI:57844"/>
        <dbReference type="ChEBI" id="CHEBI:57856"/>
        <dbReference type="ChEBI" id="CHEBI:59789"/>
        <dbReference type="ChEBI" id="CHEBI:74411"/>
        <dbReference type="ChEBI" id="CHEBI:74497"/>
        <dbReference type="EC" id="2.1.1.192"/>
    </reaction>
</comment>
<dbReference type="InterPro" id="IPR013785">
    <property type="entry name" value="Aldolase_TIM"/>
</dbReference>
<comment type="miscellaneous">
    <text evidence="12">Reaction proceeds by a ping-pong mechanism involving intermediate methylation of a conserved cysteine residue.</text>
</comment>
<dbReference type="Proteomes" id="UP000095439">
    <property type="component" value="Unassembled WGS sequence"/>
</dbReference>
<dbReference type="NCBIfam" id="TIGR00048">
    <property type="entry name" value="rRNA_mod_RlmN"/>
    <property type="match status" value="1"/>
</dbReference>
<evidence type="ECO:0000256" key="9">
    <source>
        <dbReference type="ARBA" id="ARBA00022723"/>
    </source>
</evidence>
<dbReference type="InterPro" id="IPR048641">
    <property type="entry name" value="RlmN_N"/>
</dbReference>
<dbReference type="GO" id="GO:0002935">
    <property type="term" value="F:tRNA (adenine(37)-C2)-methyltransferase activity"/>
    <property type="evidence" value="ECO:0007669"/>
    <property type="project" value="UniProtKB-UniRule"/>
</dbReference>
<evidence type="ECO:0000256" key="12">
    <source>
        <dbReference type="HAMAP-Rule" id="MF_01849"/>
    </source>
</evidence>
<comment type="similarity">
    <text evidence="12">Belongs to the radical SAM superfamily. RlmN family.</text>
</comment>
<comment type="catalytic activity">
    <reaction evidence="12">
        <text>adenosine(2503) in 23S rRNA + 2 reduced [2Fe-2S]-[ferredoxin] + 2 S-adenosyl-L-methionine = 2-methyladenosine(2503) in 23S rRNA + 5'-deoxyadenosine + L-methionine + 2 oxidized [2Fe-2S]-[ferredoxin] + S-adenosyl-L-homocysteine</text>
        <dbReference type="Rhea" id="RHEA:42916"/>
        <dbReference type="Rhea" id="RHEA-COMP:10000"/>
        <dbReference type="Rhea" id="RHEA-COMP:10001"/>
        <dbReference type="Rhea" id="RHEA-COMP:10152"/>
        <dbReference type="Rhea" id="RHEA-COMP:10282"/>
        <dbReference type="ChEBI" id="CHEBI:17319"/>
        <dbReference type="ChEBI" id="CHEBI:33737"/>
        <dbReference type="ChEBI" id="CHEBI:33738"/>
        <dbReference type="ChEBI" id="CHEBI:57844"/>
        <dbReference type="ChEBI" id="CHEBI:57856"/>
        <dbReference type="ChEBI" id="CHEBI:59789"/>
        <dbReference type="ChEBI" id="CHEBI:74411"/>
        <dbReference type="ChEBI" id="CHEBI:74497"/>
        <dbReference type="EC" id="2.1.1.192"/>
    </reaction>
</comment>
<dbReference type="Pfam" id="PF21016">
    <property type="entry name" value="RlmN_N"/>
    <property type="match status" value="1"/>
</dbReference>
<evidence type="ECO:0000313" key="17">
    <source>
        <dbReference type="Proteomes" id="UP000095439"/>
    </source>
</evidence>
<dbReference type="PIRSF" id="PIRSF006004">
    <property type="entry name" value="CHP00048"/>
    <property type="match status" value="1"/>
</dbReference>
<feature type="binding site" evidence="12">
    <location>
        <position position="291"/>
    </location>
    <ligand>
        <name>S-adenosyl-L-methionine</name>
        <dbReference type="ChEBI" id="CHEBI:59789"/>
    </ligand>
</feature>
<dbReference type="GO" id="GO:0070040">
    <property type="term" value="F:rRNA (adenine(2503)-C2-)-methyltransferase activity"/>
    <property type="evidence" value="ECO:0007669"/>
    <property type="project" value="UniProtKB-UniRule"/>
</dbReference>
<evidence type="ECO:0000313" key="15">
    <source>
        <dbReference type="EMBL" id="CUO12280.1"/>
    </source>
</evidence>
<dbReference type="InterPro" id="IPR007197">
    <property type="entry name" value="rSAM"/>
</dbReference>
<dbReference type="SUPFAM" id="SSF102114">
    <property type="entry name" value="Radical SAM enzymes"/>
    <property type="match status" value="1"/>
</dbReference>
<evidence type="ECO:0000256" key="6">
    <source>
        <dbReference type="ARBA" id="ARBA00022679"/>
    </source>
</evidence>
<feature type="active site" description="S-methylcysteine intermediate" evidence="12">
    <location>
        <position position="334"/>
    </location>
</feature>
<evidence type="ECO:0000256" key="5">
    <source>
        <dbReference type="ARBA" id="ARBA00022603"/>
    </source>
</evidence>
<feature type="binding site" evidence="12">
    <location>
        <begin position="215"/>
        <end position="217"/>
    </location>
    <ligand>
        <name>S-adenosyl-L-methionine</name>
        <dbReference type="ChEBI" id="CHEBI:59789"/>
    </ligand>
</feature>
<dbReference type="HAMAP" id="MF_01849">
    <property type="entry name" value="RNA_methyltr_RlmN"/>
    <property type="match status" value="1"/>
</dbReference>
<feature type="binding site" evidence="12">
    <location>
        <position position="113"/>
    </location>
    <ligand>
        <name>[4Fe-4S] cluster</name>
        <dbReference type="ChEBI" id="CHEBI:49883"/>
        <note>4Fe-4S-S-AdoMet</note>
    </ligand>
</feature>
<comment type="function">
    <text evidence="12">Specifically methylates position 2 of adenine 2503 in 23S rRNA and position 2 of adenine 37 in tRNAs.</text>
</comment>
<keyword evidence="2 12" id="KW-0004">4Fe-4S</keyword>
<dbReference type="RefSeq" id="WP_055181940.1">
    <property type="nucleotide sequence ID" value="NZ_CABIWY010000012.1"/>
</dbReference>
<evidence type="ECO:0000313" key="16">
    <source>
        <dbReference type="Proteomes" id="UP000095380"/>
    </source>
</evidence>
<keyword evidence="12" id="KW-1015">Disulfide bond</keyword>
<keyword evidence="7 12" id="KW-0949">S-adenosyl-L-methionine</keyword>
<dbReference type="InterPro" id="IPR027492">
    <property type="entry name" value="RNA_MTrfase_RlmN"/>
</dbReference>
<dbReference type="AlphaFoldDB" id="A0A174CK00"/>
<reference evidence="16 17" key="1">
    <citation type="submission" date="2015-09" db="EMBL/GenBank/DDBJ databases">
        <authorList>
            <consortium name="Pathogen Informatics"/>
        </authorList>
    </citation>
    <scope>NUCLEOTIDE SEQUENCE [LARGE SCALE GENOMIC DNA]</scope>
    <source>
        <strain evidence="14 16">2789STDY5608851</strain>
        <strain evidence="15 17">2789STDY5608866</strain>
    </source>
</reference>
<dbReference type="GO" id="GO:0005737">
    <property type="term" value="C:cytoplasm"/>
    <property type="evidence" value="ECO:0007669"/>
    <property type="project" value="UniProtKB-SubCell"/>
</dbReference>
<comment type="cofactor">
    <cofactor evidence="12">
        <name>[4Fe-4S] cluster</name>
        <dbReference type="ChEBI" id="CHEBI:49883"/>
    </cofactor>
    <text evidence="12">Binds 1 [4Fe-4S] cluster. The cluster is coordinated with 3 cysteines and an exchangeable S-adenosyl-L-methionine.</text>
</comment>
<comment type="subcellular location">
    <subcellularLocation>
        <location evidence="1 12">Cytoplasm</location>
    </subcellularLocation>
</comment>
<feature type="binding site" evidence="12">
    <location>
        <begin position="160"/>
        <end position="161"/>
    </location>
    <ligand>
        <name>S-adenosyl-L-methionine</name>
        <dbReference type="ChEBI" id="CHEBI:59789"/>
    </ligand>
</feature>
<accession>A0A174CK00</accession>
<keyword evidence="11 12" id="KW-0411">Iron-sulfur</keyword>
<dbReference type="GO" id="GO:0070475">
    <property type="term" value="P:rRNA base methylation"/>
    <property type="evidence" value="ECO:0007669"/>
    <property type="project" value="UniProtKB-UniRule"/>
</dbReference>
<keyword evidence="8 12" id="KW-0819">tRNA processing</keyword>
<organism evidence="15 17">
    <name type="scientific">Dorea longicatena</name>
    <dbReference type="NCBI Taxonomy" id="88431"/>
    <lineage>
        <taxon>Bacteria</taxon>
        <taxon>Bacillati</taxon>
        <taxon>Bacillota</taxon>
        <taxon>Clostridia</taxon>
        <taxon>Lachnospirales</taxon>
        <taxon>Lachnospiraceae</taxon>
        <taxon>Dorea</taxon>
    </lineage>
</organism>
<dbReference type="SFLD" id="SFLDS00029">
    <property type="entry name" value="Radical_SAM"/>
    <property type="match status" value="1"/>
</dbReference>
<dbReference type="SFLD" id="SFLDG01062">
    <property type="entry name" value="methyltransferase_(Class_A)"/>
    <property type="match status" value="1"/>
</dbReference>
<dbReference type="CDD" id="cd01335">
    <property type="entry name" value="Radical_SAM"/>
    <property type="match status" value="1"/>
</dbReference>
<evidence type="ECO:0000256" key="4">
    <source>
        <dbReference type="ARBA" id="ARBA00022552"/>
    </source>
</evidence>
<evidence type="ECO:0000313" key="14">
    <source>
        <dbReference type="EMBL" id="CUN98422.1"/>
    </source>
</evidence>
<dbReference type="SFLD" id="SFLDF00275">
    <property type="entry name" value="adenosine_C2_methyltransferase"/>
    <property type="match status" value="1"/>
</dbReference>
<dbReference type="GO" id="GO:0051539">
    <property type="term" value="F:4 iron, 4 sulfur cluster binding"/>
    <property type="evidence" value="ECO:0007669"/>
    <property type="project" value="UniProtKB-UniRule"/>
</dbReference>
<dbReference type="PANTHER" id="PTHR30544:SF5">
    <property type="entry name" value="RADICAL SAM CORE DOMAIN-CONTAINING PROTEIN"/>
    <property type="match status" value="1"/>
</dbReference>
<keyword evidence="9 12" id="KW-0479">Metal-binding</keyword>
<dbReference type="GO" id="GO:0000049">
    <property type="term" value="F:tRNA binding"/>
    <property type="evidence" value="ECO:0007669"/>
    <property type="project" value="UniProtKB-UniRule"/>
</dbReference>
<dbReference type="EMBL" id="CYYY01000012">
    <property type="protein sequence ID" value="CUO12280.1"/>
    <property type="molecule type" value="Genomic_DNA"/>
</dbReference>
<evidence type="ECO:0000256" key="11">
    <source>
        <dbReference type="ARBA" id="ARBA00023014"/>
    </source>
</evidence>
<dbReference type="Pfam" id="PF04055">
    <property type="entry name" value="Radical_SAM"/>
    <property type="match status" value="1"/>
</dbReference>
<protein>
    <recommendedName>
        <fullName evidence="12">Probable dual-specificity RNA methyltransferase RlmN</fullName>
        <ecNumber evidence="12">2.1.1.192</ecNumber>
    </recommendedName>
    <alternativeName>
        <fullName evidence="12">23S rRNA (adenine(2503)-C(2))-methyltransferase</fullName>
    </alternativeName>
    <alternativeName>
        <fullName evidence="12">23S rRNA m2A2503 methyltransferase</fullName>
    </alternativeName>
    <alternativeName>
        <fullName evidence="12">Ribosomal RNA large subunit methyltransferase N</fullName>
    </alternativeName>
    <alternativeName>
        <fullName evidence="12">tRNA (adenine(37)-C(2))-methyltransferase</fullName>
    </alternativeName>
    <alternativeName>
        <fullName evidence="12">tRNA m2A37 methyltransferase</fullName>
    </alternativeName>
</protein>
<feature type="active site" description="Proton acceptor" evidence="12">
    <location>
        <position position="93"/>
    </location>
</feature>
<dbReference type="EMBL" id="CYYM01000005">
    <property type="protein sequence ID" value="CUN98422.1"/>
    <property type="molecule type" value="Genomic_DNA"/>
</dbReference>
<dbReference type="Gene3D" id="3.20.20.70">
    <property type="entry name" value="Aldolase class I"/>
    <property type="match status" value="1"/>
</dbReference>
<dbReference type="Proteomes" id="UP000095380">
    <property type="component" value="Unassembled WGS sequence"/>
</dbReference>
<dbReference type="EC" id="2.1.1.192" evidence="12"/>
<dbReference type="FunFam" id="3.20.20.70:FF:000014">
    <property type="entry name" value="Probable dual-specificity RNA methyltransferase RlmN"/>
    <property type="match status" value="1"/>
</dbReference>
<evidence type="ECO:0000256" key="7">
    <source>
        <dbReference type="ARBA" id="ARBA00022691"/>
    </source>
</evidence>
<dbReference type="InterPro" id="IPR004383">
    <property type="entry name" value="rRNA_lsu_MTrfase_RlmN/Cfr"/>
</dbReference>
<evidence type="ECO:0000256" key="10">
    <source>
        <dbReference type="ARBA" id="ARBA00023004"/>
    </source>
</evidence>
<name>A0A174CK00_9FIRM</name>
<evidence type="ECO:0000256" key="8">
    <source>
        <dbReference type="ARBA" id="ARBA00022694"/>
    </source>
</evidence>
<feature type="domain" description="Radical SAM core" evidence="13">
    <location>
        <begin position="99"/>
        <end position="329"/>
    </location>
</feature>
<dbReference type="GO" id="GO:0046872">
    <property type="term" value="F:metal ion binding"/>
    <property type="evidence" value="ECO:0007669"/>
    <property type="project" value="UniProtKB-KW"/>
</dbReference>
<proteinExistence type="inferred from homology"/>
<dbReference type="GO" id="GO:0019843">
    <property type="term" value="F:rRNA binding"/>
    <property type="evidence" value="ECO:0007669"/>
    <property type="project" value="UniProtKB-UniRule"/>
</dbReference>
<keyword evidence="5 12" id="KW-0489">Methyltransferase</keyword>
<evidence type="ECO:0000259" key="13">
    <source>
        <dbReference type="PROSITE" id="PS51918"/>
    </source>
</evidence>
<comment type="caution">
    <text evidence="12">Lacks conserved residue(s) required for the propagation of feature annotation.</text>
</comment>
<feature type="binding site" evidence="12">
    <location>
        <position position="192"/>
    </location>
    <ligand>
        <name>S-adenosyl-L-methionine</name>
        <dbReference type="ChEBI" id="CHEBI:59789"/>
    </ligand>
</feature>
<keyword evidence="4 12" id="KW-0698">rRNA processing</keyword>
<feature type="binding site" evidence="12">
    <location>
        <position position="117"/>
    </location>
    <ligand>
        <name>[4Fe-4S] cluster</name>
        <dbReference type="ChEBI" id="CHEBI:49883"/>
        <note>4Fe-4S-S-AdoMet</note>
    </ligand>
</feature>
<keyword evidence="6 12" id="KW-0808">Transferase</keyword>
<dbReference type="GO" id="GO:0030488">
    <property type="term" value="P:tRNA methylation"/>
    <property type="evidence" value="ECO:0007669"/>
    <property type="project" value="UniProtKB-UniRule"/>
</dbReference>
<keyword evidence="10 12" id="KW-0408">Iron</keyword>
<keyword evidence="3 12" id="KW-0963">Cytoplasm</keyword>